<reference evidence="5" key="2">
    <citation type="journal article" date="2021" name="PeerJ">
        <title>Extensive microbial diversity within the chicken gut microbiome revealed by metagenomics and culture.</title>
        <authorList>
            <person name="Gilroy R."/>
            <person name="Ravi A."/>
            <person name="Getino M."/>
            <person name="Pursley I."/>
            <person name="Horton D.L."/>
            <person name="Alikhan N.F."/>
            <person name="Baker D."/>
            <person name="Gharbi K."/>
            <person name="Hall N."/>
            <person name="Watson M."/>
            <person name="Adriaenssens E.M."/>
            <person name="Foster-Nyarko E."/>
            <person name="Jarju S."/>
            <person name="Secka A."/>
            <person name="Antonio M."/>
            <person name="Oren A."/>
            <person name="Chaudhuri R.R."/>
            <person name="La Ragione R."/>
            <person name="Hildebrand F."/>
            <person name="Pallen M.J."/>
        </authorList>
    </citation>
    <scope>NUCLEOTIDE SEQUENCE</scope>
    <source>
        <strain evidence="5">8207</strain>
    </source>
</reference>
<evidence type="ECO:0000256" key="3">
    <source>
        <dbReference type="ARBA" id="ARBA00022723"/>
    </source>
</evidence>
<gene>
    <name evidence="5" type="ORF">IAC69_03555</name>
</gene>
<dbReference type="PANTHER" id="PTHR13778:SF47">
    <property type="entry name" value="LIPOPOLYSACCHARIDE 1,3-GALACTOSYLTRANSFERASE"/>
    <property type="match status" value="1"/>
</dbReference>
<sequence>MTPVNIAFCINDNYVEQLIVVLWSIMKNLTTGRDVNVWIVSSDMSDASKNYLRKLRLGFKNLYLNFLDIDAKELAQLPRTIDYISAETYYRYLLPNLLPNVDKILYMDADIVVNGDISPLYDTDLANCYIAGADDSYIAAINHKPQIGLDNSELYVNAGVLLMNLKQMRTDNIPQKLIDTTKNMASKVKYQDQDIINIVCRGKILEFDSIYNYTSHNILKEKSKYKHAVVIHYTGKNKPWMSTCRNPMRKMWRQYARRAKKMVTRKIHVALLIDEFFGGAGTAFGGYGALARKYIAKYIPNDDIEMDVLLGAGGHRFRSRKYHVDNVNLYRLPRRHWASRQFLRRKNYDIYLSIELTTDWVLRHEPDTTKKLILWIQDPRPKYEWDEIETMTLMPEPNYYNQNIYDLVNELYHDGRVRFVSQGYFLNQKAIDLYKLDPDVEIQYMPNPVELDSEFNVEKYKKKNMIIFLGRLEDVKRGWLFCETAKRVPEYEFYVLGKINTHKANTAAFWKQYQNIPNLHFAGHVDGDVKNQFLKDAKILVNTSIHEALPVSFLEALSYGCTLVSNRNPDSLTEKFGIWIGDVLGNGFESIDLYADAVRKLMTDDKLRSKLAQAGRKYVEQVHNIPRFVRDMRNVIYQEL</sequence>
<accession>A0A9D9GUG5</accession>
<dbReference type="GO" id="GO:0046872">
    <property type="term" value="F:metal ion binding"/>
    <property type="evidence" value="ECO:0007669"/>
    <property type="project" value="UniProtKB-KW"/>
</dbReference>
<reference evidence="5" key="1">
    <citation type="submission" date="2020-10" db="EMBL/GenBank/DDBJ databases">
        <authorList>
            <person name="Gilroy R."/>
        </authorList>
    </citation>
    <scope>NUCLEOTIDE SEQUENCE</scope>
    <source>
        <strain evidence="5">8207</strain>
    </source>
</reference>
<dbReference type="Proteomes" id="UP000823630">
    <property type="component" value="Unassembled WGS sequence"/>
</dbReference>
<dbReference type="Pfam" id="PF00534">
    <property type="entry name" value="Glycos_transf_1"/>
    <property type="match status" value="1"/>
</dbReference>
<dbReference type="AlphaFoldDB" id="A0A9D9GUG5"/>
<dbReference type="Pfam" id="PF01501">
    <property type="entry name" value="Glyco_transf_8"/>
    <property type="match status" value="1"/>
</dbReference>
<evidence type="ECO:0000256" key="1">
    <source>
        <dbReference type="ARBA" id="ARBA00022676"/>
    </source>
</evidence>
<evidence type="ECO:0000313" key="5">
    <source>
        <dbReference type="EMBL" id="MBO8425526.1"/>
    </source>
</evidence>
<dbReference type="InterPro" id="IPR050748">
    <property type="entry name" value="Glycosyltrans_8_dom-fam"/>
</dbReference>
<keyword evidence="3" id="KW-0479">Metal-binding</keyword>
<feature type="domain" description="Glycosyl transferase family 1" evidence="4">
    <location>
        <begin position="455"/>
        <end position="617"/>
    </location>
</feature>
<dbReference type="Gene3D" id="3.40.50.2000">
    <property type="entry name" value="Glycogen Phosphorylase B"/>
    <property type="match status" value="1"/>
</dbReference>
<dbReference type="InterPro" id="IPR002495">
    <property type="entry name" value="Glyco_trans_8"/>
</dbReference>
<dbReference type="EMBL" id="JADINC010000056">
    <property type="protein sequence ID" value="MBO8425526.1"/>
    <property type="molecule type" value="Genomic_DNA"/>
</dbReference>
<keyword evidence="2" id="KW-0808">Transferase</keyword>
<dbReference type="InterPro" id="IPR001296">
    <property type="entry name" value="Glyco_trans_1"/>
</dbReference>
<dbReference type="Gene3D" id="3.90.550.10">
    <property type="entry name" value="Spore Coat Polysaccharide Biosynthesis Protein SpsA, Chain A"/>
    <property type="match status" value="1"/>
</dbReference>
<comment type="caution">
    <text evidence="5">The sequence shown here is derived from an EMBL/GenBank/DDBJ whole genome shotgun (WGS) entry which is preliminary data.</text>
</comment>
<dbReference type="GO" id="GO:0016757">
    <property type="term" value="F:glycosyltransferase activity"/>
    <property type="evidence" value="ECO:0007669"/>
    <property type="project" value="UniProtKB-KW"/>
</dbReference>
<evidence type="ECO:0000259" key="4">
    <source>
        <dbReference type="Pfam" id="PF00534"/>
    </source>
</evidence>
<keyword evidence="1" id="KW-0328">Glycosyltransferase</keyword>
<dbReference type="CDD" id="cd04194">
    <property type="entry name" value="GT8_A4GalT_like"/>
    <property type="match status" value="1"/>
</dbReference>
<protein>
    <submittedName>
        <fullName evidence="5">Glycosyltransferase</fullName>
    </submittedName>
</protein>
<dbReference type="SUPFAM" id="SSF53448">
    <property type="entry name" value="Nucleotide-diphospho-sugar transferases"/>
    <property type="match status" value="1"/>
</dbReference>
<dbReference type="CDD" id="cd03801">
    <property type="entry name" value="GT4_PimA-like"/>
    <property type="match status" value="1"/>
</dbReference>
<organism evidence="5 6">
    <name type="scientific">Candidatus Enterousia avistercoris</name>
    <dbReference type="NCBI Taxonomy" id="2840788"/>
    <lineage>
        <taxon>Bacteria</taxon>
        <taxon>Pseudomonadati</taxon>
        <taxon>Pseudomonadota</taxon>
        <taxon>Alphaproteobacteria</taxon>
        <taxon>Candidatus Enterousia</taxon>
    </lineage>
</organism>
<dbReference type="SUPFAM" id="SSF53756">
    <property type="entry name" value="UDP-Glycosyltransferase/glycogen phosphorylase"/>
    <property type="match status" value="1"/>
</dbReference>
<dbReference type="PANTHER" id="PTHR13778">
    <property type="entry name" value="GLYCOSYLTRANSFERASE 8 DOMAIN-CONTAINING PROTEIN"/>
    <property type="match status" value="1"/>
</dbReference>
<evidence type="ECO:0000313" key="6">
    <source>
        <dbReference type="Proteomes" id="UP000823630"/>
    </source>
</evidence>
<proteinExistence type="predicted"/>
<evidence type="ECO:0000256" key="2">
    <source>
        <dbReference type="ARBA" id="ARBA00022679"/>
    </source>
</evidence>
<name>A0A9D9GUG5_9PROT</name>
<dbReference type="InterPro" id="IPR029044">
    <property type="entry name" value="Nucleotide-diphossugar_trans"/>
</dbReference>